<dbReference type="AlphaFoldDB" id="A0AAJ1TJA8"/>
<dbReference type="EMBL" id="JAUSUV010000005">
    <property type="protein sequence ID" value="MDQ0417156.1"/>
    <property type="molecule type" value="Genomic_DNA"/>
</dbReference>
<comment type="caution">
    <text evidence="2">The sequence shown here is derived from an EMBL/GenBank/DDBJ whole genome shotgun (WGS) entry which is preliminary data.</text>
</comment>
<dbReference type="GO" id="GO:0016747">
    <property type="term" value="F:acyltransferase activity, transferring groups other than amino-acyl groups"/>
    <property type="evidence" value="ECO:0007669"/>
    <property type="project" value="InterPro"/>
</dbReference>
<dbReference type="Proteomes" id="UP001238450">
    <property type="component" value="Unassembled WGS sequence"/>
</dbReference>
<evidence type="ECO:0000313" key="2">
    <source>
        <dbReference type="EMBL" id="MDQ0417156.1"/>
    </source>
</evidence>
<dbReference type="CDD" id="cd04301">
    <property type="entry name" value="NAT_SF"/>
    <property type="match status" value="1"/>
</dbReference>
<accession>A0AAJ1TJA8</accession>
<organism evidence="2 3">
    <name type="scientific">Croceifilum oryzae</name>
    <dbReference type="NCBI Taxonomy" id="1553429"/>
    <lineage>
        <taxon>Bacteria</taxon>
        <taxon>Bacillati</taxon>
        <taxon>Bacillota</taxon>
        <taxon>Bacilli</taxon>
        <taxon>Bacillales</taxon>
        <taxon>Thermoactinomycetaceae</taxon>
        <taxon>Croceifilum</taxon>
    </lineage>
</organism>
<dbReference type="InterPro" id="IPR016181">
    <property type="entry name" value="Acyl_CoA_acyltransferase"/>
</dbReference>
<evidence type="ECO:0000313" key="3">
    <source>
        <dbReference type="Proteomes" id="UP001238450"/>
    </source>
</evidence>
<dbReference type="Gene3D" id="3.40.630.30">
    <property type="match status" value="1"/>
</dbReference>
<gene>
    <name evidence="2" type="ORF">J2Z48_001328</name>
</gene>
<proteinExistence type="predicted"/>
<dbReference type="InterPro" id="IPR000182">
    <property type="entry name" value="GNAT_dom"/>
</dbReference>
<feature type="domain" description="N-acetyltransferase" evidence="1">
    <location>
        <begin position="30"/>
        <end position="166"/>
    </location>
</feature>
<dbReference type="PROSITE" id="PS51186">
    <property type="entry name" value="GNAT"/>
    <property type="match status" value="1"/>
</dbReference>
<dbReference type="RefSeq" id="WP_307251977.1">
    <property type="nucleotide sequence ID" value="NZ_JAUSUV010000005.1"/>
</dbReference>
<dbReference type="Pfam" id="PF00583">
    <property type="entry name" value="Acetyltransf_1"/>
    <property type="match status" value="1"/>
</dbReference>
<reference evidence="2 3" key="1">
    <citation type="submission" date="2023-07" db="EMBL/GenBank/DDBJ databases">
        <title>Genomic Encyclopedia of Type Strains, Phase IV (KMG-IV): sequencing the most valuable type-strain genomes for metagenomic binning, comparative biology and taxonomic classification.</title>
        <authorList>
            <person name="Goeker M."/>
        </authorList>
    </citation>
    <scope>NUCLEOTIDE SEQUENCE [LARGE SCALE GENOMIC DNA]</scope>
    <source>
        <strain evidence="2 3">DSM 46876</strain>
    </source>
</reference>
<name>A0AAJ1TJA8_9BACL</name>
<evidence type="ECO:0000259" key="1">
    <source>
        <dbReference type="PROSITE" id="PS51186"/>
    </source>
</evidence>
<sequence>MKLIDLSLDLAKTTPPILSSLDPMYHFFTLSSEENTEEVRQKLYHLVREGVLDDPGHKSGDFETYEDFIKNIYLHHYWKHRETTFLASHNGKWIGLTTLSIHGHKGHNGLTVVTKEYRGTGIATVLKQKMILICLEKGIQSITTHVASTNNPMLAINCKLGFTEPS</sequence>
<dbReference type="SUPFAM" id="SSF55729">
    <property type="entry name" value="Acyl-CoA N-acyltransferases (Nat)"/>
    <property type="match status" value="1"/>
</dbReference>
<protein>
    <submittedName>
        <fullName evidence="2">RimJ/RimL family protein N-acetyltransferase</fullName>
    </submittedName>
</protein>
<keyword evidence="3" id="KW-1185">Reference proteome</keyword>